<evidence type="ECO:0000313" key="2">
    <source>
        <dbReference type="EMBL" id="KAJ8892863.1"/>
    </source>
</evidence>
<name>A0ABQ9I8A0_9NEOP</name>
<dbReference type="EMBL" id="JARBHB010000002">
    <property type="protein sequence ID" value="KAJ8892863.1"/>
    <property type="molecule type" value="Genomic_DNA"/>
</dbReference>
<gene>
    <name evidence="2" type="ORF">PR048_005444</name>
</gene>
<proteinExistence type="predicted"/>
<feature type="region of interest" description="Disordered" evidence="1">
    <location>
        <begin position="134"/>
        <end position="165"/>
    </location>
</feature>
<sequence>MIHSGKSCYKVIDIPVVFSAVLGPVVNALQGNSVDLIAVGEHITGILDVMKIDHKDTDRITDKILKKKVQDIAMELEIEISVPRHARKQNHTSNPPSDNNVHKNAEFFTNSYELGNVTGELDLRYSSWTKKNFPEEKLKDTEVNDPSVRFEEQRPDLGALWERKG</sequence>
<dbReference type="Proteomes" id="UP001159363">
    <property type="component" value="Chromosome 2"/>
</dbReference>
<feature type="region of interest" description="Disordered" evidence="1">
    <location>
        <begin position="83"/>
        <end position="103"/>
    </location>
</feature>
<protein>
    <submittedName>
        <fullName evidence="2">Uncharacterized protein</fullName>
    </submittedName>
</protein>
<evidence type="ECO:0000313" key="3">
    <source>
        <dbReference type="Proteomes" id="UP001159363"/>
    </source>
</evidence>
<accession>A0ABQ9I8A0</accession>
<comment type="caution">
    <text evidence="2">The sequence shown here is derived from an EMBL/GenBank/DDBJ whole genome shotgun (WGS) entry which is preliminary data.</text>
</comment>
<organism evidence="2 3">
    <name type="scientific">Dryococelus australis</name>
    <dbReference type="NCBI Taxonomy" id="614101"/>
    <lineage>
        <taxon>Eukaryota</taxon>
        <taxon>Metazoa</taxon>
        <taxon>Ecdysozoa</taxon>
        <taxon>Arthropoda</taxon>
        <taxon>Hexapoda</taxon>
        <taxon>Insecta</taxon>
        <taxon>Pterygota</taxon>
        <taxon>Neoptera</taxon>
        <taxon>Polyneoptera</taxon>
        <taxon>Phasmatodea</taxon>
        <taxon>Verophasmatodea</taxon>
        <taxon>Anareolatae</taxon>
        <taxon>Phasmatidae</taxon>
        <taxon>Eurycanthinae</taxon>
        <taxon>Dryococelus</taxon>
    </lineage>
</organism>
<evidence type="ECO:0000256" key="1">
    <source>
        <dbReference type="SAM" id="MobiDB-lite"/>
    </source>
</evidence>
<reference evidence="2 3" key="1">
    <citation type="submission" date="2023-02" db="EMBL/GenBank/DDBJ databases">
        <title>LHISI_Scaffold_Assembly.</title>
        <authorList>
            <person name="Stuart O.P."/>
            <person name="Cleave R."/>
            <person name="Magrath M.J.L."/>
            <person name="Mikheyev A.S."/>
        </authorList>
    </citation>
    <scope>NUCLEOTIDE SEQUENCE [LARGE SCALE GENOMIC DNA]</scope>
    <source>
        <strain evidence="2">Daus_M_001</strain>
        <tissue evidence="2">Leg muscle</tissue>
    </source>
</reference>
<keyword evidence="3" id="KW-1185">Reference proteome</keyword>